<dbReference type="PANTHER" id="PTHR23076:SF97">
    <property type="entry name" value="ATP-DEPENDENT ZINC METALLOPROTEASE YME1L1"/>
    <property type="match status" value="1"/>
</dbReference>
<dbReference type="OrthoDB" id="446080at2759"/>
<feature type="transmembrane region" description="Helical" evidence="2">
    <location>
        <begin position="693"/>
        <end position="719"/>
    </location>
</feature>
<dbReference type="GO" id="GO:0005524">
    <property type="term" value="F:ATP binding"/>
    <property type="evidence" value="ECO:0007669"/>
    <property type="project" value="InterPro"/>
</dbReference>
<feature type="transmembrane region" description="Helical" evidence="2">
    <location>
        <begin position="779"/>
        <end position="798"/>
    </location>
</feature>
<keyword evidence="5" id="KW-1185">Reference proteome</keyword>
<feature type="transmembrane region" description="Helical" evidence="2">
    <location>
        <begin position="628"/>
        <end position="646"/>
    </location>
</feature>
<evidence type="ECO:0000256" key="1">
    <source>
        <dbReference type="SAM" id="Coils"/>
    </source>
</evidence>
<dbReference type="InterPro" id="IPR027417">
    <property type="entry name" value="P-loop_NTPase"/>
</dbReference>
<organism evidence="4 5">
    <name type="scientific">Symbiodinium microadriaticum</name>
    <name type="common">Dinoflagellate</name>
    <name type="synonym">Zooxanthella microadriatica</name>
    <dbReference type="NCBI Taxonomy" id="2951"/>
    <lineage>
        <taxon>Eukaryota</taxon>
        <taxon>Sar</taxon>
        <taxon>Alveolata</taxon>
        <taxon>Dinophyceae</taxon>
        <taxon>Suessiales</taxon>
        <taxon>Symbiodiniaceae</taxon>
        <taxon>Symbiodinium</taxon>
    </lineage>
</organism>
<keyword evidence="1" id="KW-0175">Coiled coil</keyword>
<accession>A0A1Q9DBP1</accession>
<dbReference type="GO" id="GO:0004176">
    <property type="term" value="F:ATP-dependent peptidase activity"/>
    <property type="evidence" value="ECO:0007669"/>
    <property type="project" value="TreeGrafter"/>
</dbReference>
<sequence length="1174" mass="130384">MILSLWLPGAGRMTHLFQLSNGMHSNARRLSLLIDLGGLVASLGALWCPPGELAALIVEVLAVTPVEVSFQKQRPDFRGQENRDFNRRPAVTFDDVAGMENTKEELRVPQQEVIAYLRSPGSVRPPSHYDTVLPKPGARPPRGILLAGPSGTGKTLMARAVAGEGDSAELRQREWLHISSAKEHSASDSFLSSQKYGIRRDVGLVPDKDRAFEARACAPCIVFLDELDAVGCQLTDTDCTPYPLQILLMSPFLHFTALPSLLLSFPSLPLREYAQTLNQLDGVESNIAVALRMSGRGRQPGQRRAERVIDADAQWQKVEPFSTFDAFPVISQAKSAFQWCCGDADGAQVTWERCKVYGPVFSQVYSIVDYCSGLPDEAAERQSAFFDNLARVWMAAAESLPLTAPFFATAHHCRGDRTRSKWIAQKVLRIEGDEGNNMNMESSLAATVEAQGKQLLEQQQRIRELEKRLDSLAGKVVAVEGDDNNCNEGAAPVQVGGVHVSEVPKENNEFNSAALYEFDQSMWDAALLLFFRKGSNWVEKLILVIGCGINYFLQLSLLLTISVNMLDTPYSPATIQEMLAWRVEQAQANSQFDNVRGKSLATRLCNQELWTYEQEEYKLMYAYLYKDIPGSLLSTLGIIMWVLTIMREYRRSMEQALAVIHLPALEEGKKSEFEWDREAEEWTVVGMNRVKRILALVLLSLPRLGVTVCLGLIGCQYLAQTANLADIVLNAVALAFVMDVDELVADVLLTERLRSILPKIKPLSCGVRKRGRCCPFKDIVRYALTTGFVAFALIYWLMPFEQNVRGAAMALCGGYQDFSFEGGTAESPPIILKPASWSQDSFVSSCDADEGETLNSYLSRYYDGARYNDSVHNLSATSATAEYYAGLQQQHVLQFAYARYQSFGGMFSSCAQGEILGPQDPESGERSCIPVPKRLEEELQFRRVVHGHSQPEAPEDCLRMNPANGCDEYMGVLPGTSPACIWTWLAEKCDGNPPGNVNVEACGAESDILLRCQTWQSVLGRTDPKYNCNRIIDYHDWGLCAPPYDCVGFQGQYRVEPTNMTAGLTSAFKSVLMSQSSLSEQKISIHTEQIGPRKLLVRVCMFNLPPDYKPLPDLRTSMDWLLSLIQAQPNYFPETGIVSIETVPGTIYYTPTYDLQQDQVAICEGGTTFVPGPV</sequence>
<dbReference type="InterPro" id="IPR003593">
    <property type="entry name" value="AAA+_ATPase"/>
</dbReference>
<dbReference type="SUPFAM" id="SSF52540">
    <property type="entry name" value="P-loop containing nucleoside triphosphate hydrolases"/>
    <property type="match status" value="1"/>
</dbReference>
<keyword evidence="2" id="KW-0812">Transmembrane</keyword>
<dbReference type="EMBL" id="LSRX01000619">
    <property type="protein sequence ID" value="OLP92525.1"/>
    <property type="molecule type" value="Genomic_DNA"/>
</dbReference>
<name>A0A1Q9DBP1_SYMMI</name>
<dbReference type="PANTHER" id="PTHR23076">
    <property type="entry name" value="METALLOPROTEASE M41 FTSH"/>
    <property type="match status" value="1"/>
</dbReference>
<keyword evidence="2" id="KW-0472">Membrane</keyword>
<evidence type="ECO:0000313" key="5">
    <source>
        <dbReference type="Proteomes" id="UP000186817"/>
    </source>
</evidence>
<evidence type="ECO:0000256" key="2">
    <source>
        <dbReference type="SAM" id="Phobius"/>
    </source>
</evidence>
<comment type="caution">
    <text evidence="4">The sequence shown here is derived from an EMBL/GenBank/DDBJ whole genome shotgun (WGS) entry which is preliminary data.</text>
</comment>
<evidence type="ECO:0000259" key="3">
    <source>
        <dbReference type="SMART" id="SM00382"/>
    </source>
</evidence>
<evidence type="ECO:0000313" key="4">
    <source>
        <dbReference type="EMBL" id="OLP92525.1"/>
    </source>
</evidence>
<dbReference type="InterPro" id="IPR003959">
    <property type="entry name" value="ATPase_AAA_core"/>
</dbReference>
<proteinExistence type="predicted"/>
<keyword evidence="4" id="KW-0482">Metalloprotease</keyword>
<feature type="coiled-coil region" evidence="1">
    <location>
        <begin position="448"/>
        <end position="482"/>
    </location>
</feature>
<dbReference type="GO" id="GO:0008237">
    <property type="term" value="F:metallopeptidase activity"/>
    <property type="evidence" value="ECO:0007669"/>
    <property type="project" value="UniProtKB-KW"/>
</dbReference>
<dbReference type="GO" id="GO:0006508">
    <property type="term" value="P:proteolysis"/>
    <property type="evidence" value="ECO:0007669"/>
    <property type="project" value="UniProtKB-KW"/>
</dbReference>
<protein>
    <submittedName>
        <fullName evidence="4">ATP-dependent zinc metalloprotease FtsH</fullName>
    </submittedName>
</protein>
<gene>
    <name evidence="4" type="primary">ftsH</name>
    <name evidence="4" type="ORF">AK812_SmicGene25671</name>
</gene>
<dbReference type="Pfam" id="PF00004">
    <property type="entry name" value="AAA"/>
    <property type="match status" value="1"/>
</dbReference>
<dbReference type="AlphaFoldDB" id="A0A1Q9DBP1"/>
<dbReference type="GO" id="GO:0016887">
    <property type="term" value="F:ATP hydrolysis activity"/>
    <property type="evidence" value="ECO:0007669"/>
    <property type="project" value="InterPro"/>
</dbReference>
<dbReference type="SMART" id="SM00382">
    <property type="entry name" value="AAA"/>
    <property type="match status" value="1"/>
</dbReference>
<keyword evidence="2" id="KW-1133">Transmembrane helix</keyword>
<feature type="domain" description="AAA+ ATPase" evidence="3">
    <location>
        <begin position="140"/>
        <end position="284"/>
    </location>
</feature>
<feature type="transmembrane region" description="Helical" evidence="2">
    <location>
        <begin position="541"/>
        <end position="563"/>
    </location>
</feature>
<dbReference type="Gene3D" id="3.40.50.300">
    <property type="entry name" value="P-loop containing nucleotide triphosphate hydrolases"/>
    <property type="match status" value="1"/>
</dbReference>
<keyword evidence="4" id="KW-0645">Protease</keyword>
<dbReference type="Proteomes" id="UP000186817">
    <property type="component" value="Unassembled WGS sequence"/>
</dbReference>
<reference evidence="4 5" key="1">
    <citation type="submission" date="2016-02" db="EMBL/GenBank/DDBJ databases">
        <title>Genome analysis of coral dinoflagellate symbionts highlights evolutionary adaptations to a symbiotic lifestyle.</title>
        <authorList>
            <person name="Aranda M."/>
            <person name="Li Y."/>
            <person name="Liew Y.J."/>
            <person name="Baumgarten S."/>
            <person name="Simakov O."/>
            <person name="Wilson M."/>
            <person name="Piel J."/>
            <person name="Ashoor H."/>
            <person name="Bougouffa S."/>
            <person name="Bajic V.B."/>
            <person name="Ryu T."/>
            <person name="Ravasi T."/>
            <person name="Bayer T."/>
            <person name="Micklem G."/>
            <person name="Kim H."/>
            <person name="Bhak J."/>
            <person name="Lajeunesse T.C."/>
            <person name="Voolstra C.R."/>
        </authorList>
    </citation>
    <scope>NUCLEOTIDE SEQUENCE [LARGE SCALE GENOMIC DNA]</scope>
    <source>
        <strain evidence="4 5">CCMP2467</strain>
    </source>
</reference>
<keyword evidence="4" id="KW-0378">Hydrolase</keyword>